<evidence type="ECO:0000256" key="1">
    <source>
        <dbReference type="SAM" id="MobiDB-lite"/>
    </source>
</evidence>
<reference evidence="2" key="1">
    <citation type="submission" date="2021-02" db="EMBL/GenBank/DDBJ databases">
        <authorList>
            <person name="Dougan E. K."/>
            <person name="Rhodes N."/>
            <person name="Thang M."/>
            <person name="Chan C."/>
        </authorList>
    </citation>
    <scope>NUCLEOTIDE SEQUENCE</scope>
</reference>
<dbReference type="EMBL" id="CAJNDS010002442">
    <property type="protein sequence ID" value="CAE7476756.1"/>
    <property type="molecule type" value="Genomic_DNA"/>
</dbReference>
<name>A0A812SDQ7_9DINO</name>
<proteinExistence type="predicted"/>
<organism evidence="2 3">
    <name type="scientific">Symbiodinium natans</name>
    <dbReference type="NCBI Taxonomy" id="878477"/>
    <lineage>
        <taxon>Eukaryota</taxon>
        <taxon>Sar</taxon>
        <taxon>Alveolata</taxon>
        <taxon>Dinophyceae</taxon>
        <taxon>Suessiales</taxon>
        <taxon>Symbiodiniaceae</taxon>
        <taxon>Symbiodinium</taxon>
    </lineage>
</organism>
<evidence type="ECO:0000313" key="2">
    <source>
        <dbReference type="EMBL" id="CAE7476756.1"/>
    </source>
</evidence>
<dbReference type="AlphaFoldDB" id="A0A812SDQ7"/>
<accession>A0A812SDQ7</accession>
<dbReference type="Proteomes" id="UP000604046">
    <property type="component" value="Unassembled WGS sequence"/>
</dbReference>
<sequence length="251" mass="26976">MRRAPPAGGKCQQQAWTGAGDGKLMLGSGKPLTAGEGGVRNEPASSNRAGQTADDGRKAPEQSGPGSAGEEKDIAMEKVQCDPDNSVCCLPPKSDSSHGTPAVWNSMATVSVNKVVKARFEKTAQQTRYPTAAHLLADYLHTRIKKTRFPHVFALNEGAQTSLRTGALITESMPPGHELVFHGTQFGALASILKKELPSTSQRQGCRFFIHKSHSRLKAPWKSKRHSSKVTVKVVTRSQNMPGNALLKEGI</sequence>
<keyword evidence="3" id="KW-1185">Reference proteome</keyword>
<evidence type="ECO:0000313" key="3">
    <source>
        <dbReference type="Proteomes" id="UP000604046"/>
    </source>
</evidence>
<gene>
    <name evidence="2" type="ORF">SNAT2548_LOCUS26781</name>
</gene>
<feature type="region of interest" description="Disordered" evidence="1">
    <location>
        <begin position="1"/>
        <end position="72"/>
    </location>
</feature>
<comment type="caution">
    <text evidence="2">The sequence shown here is derived from an EMBL/GenBank/DDBJ whole genome shotgun (WGS) entry which is preliminary data.</text>
</comment>
<protein>
    <submittedName>
        <fullName evidence="2">Uncharacterized protein</fullName>
    </submittedName>
</protein>